<keyword evidence="3" id="KW-1185">Reference proteome</keyword>
<evidence type="ECO:0000313" key="3">
    <source>
        <dbReference type="Proteomes" id="UP000199476"/>
    </source>
</evidence>
<reference evidence="2 3" key="1">
    <citation type="submission" date="2016-10" db="EMBL/GenBank/DDBJ databases">
        <authorList>
            <person name="de Groot N.N."/>
        </authorList>
    </citation>
    <scope>NUCLEOTIDE SEQUENCE [LARGE SCALE GENOMIC DNA]</scope>
    <source>
        <strain evidence="2 3">SLAS-1</strain>
    </source>
</reference>
<gene>
    <name evidence="2" type="ORF">SAMN04488692_10212</name>
</gene>
<evidence type="ECO:0000256" key="1">
    <source>
        <dbReference type="SAM" id="MobiDB-lite"/>
    </source>
</evidence>
<dbReference type="Proteomes" id="UP000199476">
    <property type="component" value="Unassembled WGS sequence"/>
</dbReference>
<dbReference type="AlphaFoldDB" id="A0A1G9HR60"/>
<dbReference type="Pfam" id="PF11171">
    <property type="entry name" value="DUF2958"/>
    <property type="match status" value="1"/>
</dbReference>
<protein>
    <recommendedName>
        <fullName evidence="4">DUF2958 domain-containing protein</fullName>
    </recommendedName>
</protein>
<feature type="region of interest" description="Disordered" evidence="1">
    <location>
        <begin position="1"/>
        <end position="20"/>
    </location>
</feature>
<dbReference type="InterPro" id="IPR021341">
    <property type="entry name" value="DUF2958"/>
</dbReference>
<organism evidence="2 3">
    <name type="scientific">Halarsenatibacter silvermanii</name>
    <dbReference type="NCBI Taxonomy" id="321763"/>
    <lineage>
        <taxon>Bacteria</taxon>
        <taxon>Bacillati</taxon>
        <taxon>Bacillota</taxon>
        <taxon>Clostridia</taxon>
        <taxon>Halanaerobiales</taxon>
        <taxon>Halarsenatibacteraceae</taxon>
        <taxon>Halarsenatibacter</taxon>
    </lineage>
</organism>
<proteinExistence type="predicted"/>
<dbReference type="EMBL" id="FNGO01000002">
    <property type="protein sequence ID" value="SDL15419.1"/>
    <property type="molecule type" value="Genomic_DNA"/>
</dbReference>
<evidence type="ECO:0000313" key="2">
    <source>
        <dbReference type="EMBL" id="SDL15419.1"/>
    </source>
</evidence>
<evidence type="ECO:0008006" key="4">
    <source>
        <dbReference type="Google" id="ProtNLM"/>
    </source>
</evidence>
<sequence>MQLLTGEMRERLPTPEEIREEDDPKALAKFFHPTSGWSWYATAFDPEREIFLGLVDGQFLEYGTFSLAELEKASGALGLGVERDRFFDPLPISKLREKLERGEHV</sequence>
<accession>A0A1G9HR60</accession>
<name>A0A1G9HR60_9FIRM</name>
<feature type="compositionally biased region" description="Basic and acidic residues" evidence="1">
    <location>
        <begin position="7"/>
        <end position="20"/>
    </location>
</feature>
<dbReference type="STRING" id="321763.SAMN04488692_10212"/>